<dbReference type="Proteomes" id="UP000278627">
    <property type="component" value="Unassembled WGS sequence"/>
</dbReference>
<evidence type="ECO:0000313" key="2">
    <source>
        <dbReference type="EMBL" id="VDN84165.1"/>
    </source>
</evidence>
<dbReference type="GO" id="GO:0019825">
    <property type="term" value="F:oxygen binding"/>
    <property type="evidence" value="ECO:0007669"/>
    <property type="project" value="InterPro"/>
</dbReference>
<dbReference type="WBParaSite" id="BPAG_0000300901-mRNA-1">
    <property type="protein sequence ID" value="BPAG_0000300901-mRNA-1"/>
    <property type="gene ID" value="BPAG_0000300901"/>
</dbReference>
<dbReference type="InterPro" id="IPR012292">
    <property type="entry name" value="Globin/Proto"/>
</dbReference>
<dbReference type="AlphaFoldDB" id="A0A0N4T479"/>
<feature type="region of interest" description="Disordered" evidence="1">
    <location>
        <begin position="1"/>
        <end position="48"/>
    </location>
</feature>
<dbReference type="GO" id="GO:0020037">
    <property type="term" value="F:heme binding"/>
    <property type="evidence" value="ECO:0007669"/>
    <property type="project" value="InterPro"/>
</dbReference>
<protein>
    <submittedName>
        <fullName evidence="4">GLOBIN domain-containing protein</fullName>
    </submittedName>
</protein>
<evidence type="ECO:0000313" key="4">
    <source>
        <dbReference type="WBParaSite" id="BPAG_0000300901-mRNA-1"/>
    </source>
</evidence>
<dbReference type="Gene3D" id="1.10.490.10">
    <property type="entry name" value="Globins"/>
    <property type="match status" value="1"/>
</dbReference>
<reference evidence="2 3" key="2">
    <citation type="submission" date="2018-11" db="EMBL/GenBank/DDBJ databases">
        <authorList>
            <consortium name="Pathogen Informatics"/>
        </authorList>
    </citation>
    <scope>NUCLEOTIDE SEQUENCE [LARGE SCALE GENOMIC DNA]</scope>
</reference>
<proteinExistence type="predicted"/>
<dbReference type="InterPro" id="IPR044399">
    <property type="entry name" value="Mb-like_M"/>
</dbReference>
<reference evidence="4" key="1">
    <citation type="submission" date="2017-02" db="UniProtKB">
        <authorList>
            <consortium name="WormBaseParasite"/>
        </authorList>
    </citation>
    <scope>IDENTIFICATION</scope>
</reference>
<dbReference type="EMBL" id="UZAD01000636">
    <property type="protein sequence ID" value="VDN84165.1"/>
    <property type="molecule type" value="Genomic_DNA"/>
</dbReference>
<organism evidence="4">
    <name type="scientific">Brugia pahangi</name>
    <name type="common">Filarial nematode worm</name>
    <dbReference type="NCBI Taxonomy" id="6280"/>
    <lineage>
        <taxon>Eukaryota</taxon>
        <taxon>Metazoa</taxon>
        <taxon>Ecdysozoa</taxon>
        <taxon>Nematoda</taxon>
        <taxon>Chromadorea</taxon>
        <taxon>Rhabditida</taxon>
        <taxon>Spirurina</taxon>
        <taxon>Spiruromorpha</taxon>
        <taxon>Filarioidea</taxon>
        <taxon>Onchocercidae</taxon>
        <taxon>Brugia</taxon>
    </lineage>
</organism>
<sequence>VGSNIKEQLRTDLSDNEPSSSQQQVARKTSQPMLLKNPRPSISSQGRKTSVLVLSQRQIVKGCMDKAKDDIAERIYRRIIEKRDDFRKFVEALSEEQRCELANSLRNYLKNVINQLMDRAAVQRISEDFGARHVQYRSFGFRPDFFAITADAVTTECVLLDAAVHSASEALFAWSTLTTFMFSSVRDGYYSEQRRLRKTSQQYINRNKISLPAALIETINRFDNGRKFSNVLYNSEFFAESDVDEMNELENSKSIAKWMEEEKAKCPSKMAVRDVAERIEILETGDEANDSIQGDMTKHMTTDVRQLRIAFHARRDSTIQQRGQ</sequence>
<dbReference type="CDD" id="cd01040">
    <property type="entry name" value="Mb-like"/>
    <property type="match status" value="1"/>
</dbReference>
<evidence type="ECO:0000313" key="3">
    <source>
        <dbReference type="Proteomes" id="UP000278627"/>
    </source>
</evidence>
<gene>
    <name evidence="2" type="ORF">BPAG_LOCUS2979</name>
</gene>
<dbReference type="SUPFAM" id="SSF46458">
    <property type="entry name" value="Globin-like"/>
    <property type="match status" value="1"/>
</dbReference>
<feature type="compositionally biased region" description="Polar residues" evidence="1">
    <location>
        <begin position="16"/>
        <end position="32"/>
    </location>
</feature>
<dbReference type="InterPro" id="IPR009050">
    <property type="entry name" value="Globin-like_sf"/>
</dbReference>
<name>A0A0N4T479_BRUPA</name>
<accession>A0A0N4T479</accession>
<evidence type="ECO:0000256" key="1">
    <source>
        <dbReference type="SAM" id="MobiDB-lite"/>
    </source>
</evidence>
<keyword evidence="3" id="KW-1185">Reference proteome</keyword>